<comment type="caution">
    <text evidence="1">The sequence shown here is derived from an EMBL/GenBank/DDBJ whole genome shotgun (WGS) entry which is preliminary data.</text>
</comment>
<proteinExistence type="predicted"/>
<dbReference type="RefSeq" id="WP_306780606.1">
    <property type="nucleotide sequence ID" value="NZ_JAJCJK010000004.1"/>
</dbReference>
<evidence type="ECO:0000313" key="2">
    <source>
        <dbReference type="Proteomes" id="UP001197684"/>
    </source>
</evidence>
<accession>A0AAW4UBU6</accession>
<evidence type="ECO:0000313" key="1">
    <source>
        <dbReference type="EMBL" id="MCB6937551.1"/>
    </source>
</evidence>
<gene>
    <name evidence="1" type="ORF">LIZ56_03870</name>
</gene>
<dbReference type="AlphaFoldDB" id="A0AAW4UBU6"/>
<name>A0AAW4UBU6_9FIRM</name>
<sequence>MLGKTTKGKQAEDKETEYASYEICRKSKVGEYIQAGQEFFVADMKKKKIYSSNDLRLRELSEKVDSEDTFVFKEATYM</sequence>
<dbReference type="Proteomes" id="UP001197684">
    <property type="component" value="Unassembled WGS sequence"/>
</dbReference>
<protein>
    <submittedName>
        <fullName evidence="1">Uncharacterized protein</fullName>
    </submittedName>
</protein>
<organism evidence="1 2">
    <name type="scientific">Agathobacter rectalis</name>
    <dbReference type="NCBI Taxonomy" id="39491"/>
    <lineage>
        <taxon>Bacteria</taxon>
        <taxon>Bacillati</taxon>
        <taxon>Bacillota</taxon>
        <taxon>Clostridia</taxon>
        <taxon>Lachnospirales</taxon>
        <taxon>Lachnospiraceae</taxon>
        <taxon>Agathobacter</taxon>
    </lineage>
</organism>
<dbReference type="EMBL" id="JAJCJK010000004">
    <property type="protein sequence ID" value="MCB6937551.1"/>
    <property type="molecule type" value="Genomic_DNA"/>
</dbReference>
<reference evidence="1" key="1">
    <citation type="submission" date="2021-10" db="EMBL/GenBank/DDBJ databases">
        <title>Collection of gut derived symbiotic bacterial strains cultured from healthy donors.</title>
        <authorList>
            <person name="Lin H."/>
            <person name="Littmann E."/>
            <person name="Kohout C."/>
            <person name="Pamer E.G."/>
        </authorList>
    </citation>
    <scope>NUCLEOTIDE SEQUENCE</scope>
    <source>
        <strain evidence="1">DFI.9.42</strain>
    </source>
</reference>